<evidence type="ECO:0000256" key="1">
    <source>
        <dbReference type="SAM" id="MobiDB-lite"/>
    </source>
</evidence>
<feature type="transmembrane region" description="Helical" evidence="2">
    <location>
        <begin position="75"/>
        <end position="97"/>
    </location>
</feature>
<evidence type="ECO:0000313" key="3">
    <source>
        <dbReference type="EMBL" id="KGN35817.1"/>
    </source>
</evidence>
<dbReference type="Pfam" id="PF14325">
    <property type="entry name" value="DUF4383"/>
    <property type="match status" value="1"/>
</dbReference>
<dbReference type="Proteomes" id="UP000029990">
    <property type="component" value="Unassembled WGS sequence"/>
</dbReference>
<keyword evidence="2" id="KW-1133">Transmembrane helix</keyword>
<reference evidence="3 4" key="1">
    <citation type="submission" date="2013-08" db="EMBL/GenBank/DDBJ databases">
        <title>The genome sequence of Knoellia flava.</title>
        <authorList>
            <person name="Zhu W."/>
            <person name="Wang G."/>
        </authorList>
    </citation>
    <scope>NUCLEOTIDE SEQUENCE [LARGE SCALE GENOMIC DNA]</scope>
    <source>
        <strain evidence="3 4">TL1</strain>
    </source>
</reference>
<keyword evidence="4" id="KW-1185">Reference proteome</keyword>
<feature type="transmembrane region" description="Helical" evidence="2">
    <location>
        <begin position="142"/>
        <end position="159"/>
    </location>
</feature>
<feature type="region of interest" description="Disordered" evidence="1">
    <location>
        <begin position="1"/>
        <end position="26"/>
    </location>
</feature>
<evidence type="ECO:0000313" key="4">
    <source>
        <dbReference type="Proteomes" id="UP000029990"/>
    </source>
</evidence>
<keyword evidence="2" id="KW-0812">Transmembrane</keyword>
<comment type="caution">
    <text evidence="3">The sequence shown here is derived from an EMBL/GenBank/DDBJ whole genome shotgun (WGS) entry which is preliminary data.</text>
</comment>
<sequence length="185" mass="19974">MAHTHRHEESVMSITPDRDRTTSRPDRTLSAVQQAARIVGVVFLLVGVLGFVPGITSNYGDMTFASHDSDAMLLGIFQVSILHNIVHLLFGVAGLAMSRTWSGARSYLIGGGVIYLLLWIYGLLIDKDSSANFVPVNSADDWLHFLLGAGMVALGLALSRRRDTVADGRLGTDATAHASRARDGR</sequence>
<name>A0ABR4XHZ2_9MICO</name>
<protein>
    <submittedName>
        <fullName evidence="3">Membrane protein</fullName>
    </submittedName>
</protein>
<proteinExistence type="predicted"/>
<keyword evidence="2" id="KW-0472">Membrane</keyword>
<accession>A0ABR4XHZ2</accession>
<feature type="transmembrane region" description="Helical" evidence="2">
    <location>
        <begin position="35"/>
        <end position="55"/>
    </location>
</feature>
<organism evidence="3 4">
    <name type="scientific">Knoellia flava TL1</name>
    <dbReference type="NCBI Taxonomy" id="1385518"/>
    <lineage>
        <taxon>Bacteria</taxon>
        <taxon>Bacillati</taxon>
        <taxon>Actinomycetota</taxon>
        <taxon>Actinomycetes</taxon>
        <taxon>Micrococcales</taxon>
        <taxon>Intrasporangiaceae</taxon>
        <taxon>Knoellia</taxon>
    </lineage>
</organism>
<feature type="transmembrane region" description="Helical" evidence="2">
    <location>
        <begin position="104"/>
        <end position="122"/>
    </location>
</feature>
<gene>
    <name evidence="3" type="ORF">N798_00820</name>
</gene>
<dbReference type="EMBL" id="AVPI01000001">
    <property type="protein sequence ID" value="KGN35817.1"/>
    <property type="molecule type" value="Genomic_DNA"/>
</dbReference>
<evidence type="ECO:0000256" key="2">
    <source>
        <dbReference type="SAM" id="Phobius"/>
    </source>
</evidence>